<dbReference type="InterPro" id="IPR058285">
    <property type="entry name" value="DUF7979"/>
</dbReference>
<dbReference type="RefSeq" id="WP_267163926.1">
    <property type="nucleotide sequence ID" value="NZ_CP112972.1"/>
</dbReference>
<reference evidence="3 4" key="1">
    <citation type="journal article" date="2019" name="Int. J. Syst. Evol. Microbiol.">
        <title>The Global Catalogue of Microorganisms (GCM) 10K type strain sequencing project: providing services to taxonomists for standard genome sequencing and annotation.</title>
        <authorList>
            <consortium name="The Broad Institute Genomics Platform"/>
            <consortium name="The Broad Institute Genome Sequencing Center for Infectious Disease"/>
            <person name="Wu L."/>
            <person name="Ma J."/>
        </authorList>
    </citation>
    <scope>NUCLEOTIDE SEQUENCE [LARGE SCALE GENOMIC DNA]</scope>
    <source>
        <strain evidence="3 4">JCM 30072</strain>
    </source>
</reference>
<evidence type="ECO:0000313" key="4">
    <source>
        <dbReference type="Proteomes" id="UP001596445"/>
    </source>
</evidence>
<dbReference type="GeneID" id="76630090"/>
<evidence type="ECO:0000256" key="1">
    <source>
        <dbReference type="SAM" id="Phobius"/>
    </source>
</evidence>
<gene>
    <name evidence="3" type="ORF">ACFQQG_08000</name>
</gene>
<dbReference type="Pfam" id="PF25934">
    <property type="entry name" value="DUF7979"/>
    <property type="match status" value="1"/>
</dbReference>
<keyword evidence="1" id="KW-0812">Transmembrane</keyword>
<organism evidence="3 4">
    <name type="scientific">Halovenus salina</name>
    <dbReference type="NCBI Taxonomy" id="1510225"/>
    <lineage>
        <taxon>Archaea</taxon>
        <taxon>Methanobacteriati</taxon>
        <taxon>Methanobacteriota</taxon>
        <taxon>Stenosarchaea group</taxon>
        <taxon>Halobacteria</taxon>
        <taxon>Halobacteriales</taxon>
        <taxon>Haloarculaceae</taxon>
        <taxon>Halovenus</taxon>
    </lineage>
</organism>
<feature type="domain" description="DUF7979" evidence="2">
    <location>
        <begin position="39"/>
        <end position="94"/>
    </location>
</feature>
<dbReference type="EMBL" id="JBHSZI010000001">
    <property type="protein sequence ID" value="MFC7058128.1"/>
    <property type="molecule type" value="Genomic_DNA"/>
</dbReference>
<accession>A0ABD5W1T3</accession>
<feature type="transmembrane region" description="Helical" evidence="1">
    <location>
        <begin position="105"/>
        <end position="130"/>
    </location>
</feature>
<proteinExistence type="predicted"/>
<dbReference type="Proteomes" id="UP001596445">
    <property type="component" value="Unassembled WGS sequence"/>
</dbReference>
<comment type="caution">
    <text evidence="3">The sequence shown here is derived from an EMBL/GenBank/DDBJ whole genome shotgun (WGS) entry which is preliminary data.</text>
</comment>
<keyword evidence="4" id="KW-1185">Reference proteome</keyword>
<evidence type="ECO:0000313" key="3">
    <source>
        <dbReference type="EMBL" id="MFC7058128.1"/>
    </source>
</evidence>
<protein>
    <recommendedName>
        <fullName evidence="2">DUF7979 domain-containing protein</fullName>
    </recommendedName>
</protein>
<dbReference type="AlphaFoldDB" id="A0ABD5W1T3"/>
<keyword evidence="1" id="KW-0472">Membrane</keyword>
<sequence>MRYKSLPFIVLILLGLGFVGYGASLPSHTHHVGIQGPVEADTVGEDATVANYSELSATKQQIVDETLTDDTTVETPVWHSDEDFVRYQGEYYQVDDRGISSGNRFIYVSLGSLAIFPGVFGLVLLGLYWLGCAIQRRQ</sequence>
<name>A0ABD5W1T3_9EURY</name>
<evidence type="ECO:0000259" key="2">
    <source>
        <dbReference type="Pfam" id="PF25934"/>
    </source>
</evidence>
<keyword evidence="1" id="KW-1133">Transmembrane helix</keyword>